<proteinExistence type="predicted"/>
<feature type="signal peptide" evidence="1">
    <location>
        <begin position="1"/>
        <end position="17"/>
    </location>
</feature>
<dbReference type="EMBL" id="CP043311">
    <property type="protein sequence ID" value="QEY61103.1"/>
    <property type="molecule type" value="Genomic_DNA"/>
</dbReference>
<dbReference type="RefSeq" id="WP_151131616.1">
    <property type="nucleotide sequence ID" value="NZ_CP043311.1"/>
</dbReference>
<evidence type="ECO:0000256" key="1">
    <source>
        <dbReference type="SAM" id="SignalP"/>
    </source>
</evidence>
<dbReference type="Pfam" id="PF09619">
    <property type="entry name" value="YscW"/>
    <property type="match status" value="1"/>
</dbReference>
<keyword evidence="1" id="KW-0732">Signal</keyword>
<keyword evidence="3" id="KW-1185">Reference proteome</keyword>
<gene>
    <name evidence="2" type="ORF">FXN65_03235</name>
</gene>
<name>A0A5J6QFI3_9GAMM</name>
<sequence>MRPLLPLLLAALLAACASEEPAPQLPAPTQKPRVEATPAHMRELTGVLQTPPSGSEVELALMSIDSRDRPQRLLGSLVLNGNGGPLPFRLLFNPKSFPRGERVELRGRASHSGRLILKLQPRLILQPESQTLGPLQMVPAP</sequence>
<evidence type="ECO:0000313" key="2">
    <source>
        <dbReference type="EMBL" id="QEY61103.1"/>
    </source>
</evidence>
<dbReference type="KEGG" id="plal:FXN65_03235"/>
<dbReference type="Proteomes" id="UP000327179">
    <property type="component" value="Chromosome"/>
</dbReference>
<dbReference type="InterPro" id="IPR039366">
    <property type="entry name" value="Pilotin"/>
</dbReference>
<accession>A0A5J6QFI3</accession>
<evidence type="ECO:0008006" key="4">
    <source>
        <dbReference type="Google" id="ProtNLM"/>
    </source>
</evidence>
<dbReference type="AlphaFoldDB" id="A0A5J6QFI3"/>
<organism evidence="2 3">
    <name type="scientific">Metapseudomonas lalkuanensis</name>
    <dbReference type="NCBI Taxonomy" id="2604832"/>
    <lineage>
        <taxon>Bacteria</taxon>
        <taxon>Pseudomonadati</taxon>
        <taxon>Pseudomonadota</taxon>
        <taxon>Gammaproteobacteria</taxon>
        <taxon>Pseudomonadales</taxon>
        <taxon>Pseudomonadaceae</taxon>
        <taxon>Metapseudomonas</taxon>
    </lineage>
</organism>
<evidence type="ECO:0000313" key="3">
    <source>
        <dbReference type="Proteomes" id="UP000327179"/>
    </source>
</evidence>
<protein>
    <recommendedName>
        <fullName evidence="4">Lipoprotein</fullName>
    </recommendedName>
</protein>
<reference evidence="2 3" key="1">
    <citation type="submission" date="2019-08" db="EMBL/GenBank/DDBJ databases">
        <title>Whole-genome Sequencing of e-waste polymer degrading bacterium Pseudomonas sp. strain PE08.</title>
        <authorList>
            <person name="Kirdat K."/>
            <person name="Debbarma P."/>
            <person name="Narawade N."/>
            <person name="Suyal D."/>
            <person name="Thorat V."/>
            <person name="Shouche Y."/>
            <person name="Goel R."/>
            <person name="Yadav A."/>
        </authorList>
    </citation>
    <scope>NUCLEOTIDE SEQUENCE [LARGE SCALE GENOMIC DNA]</scope>
    <source>
        <strain evidence="2 3">PE08</strain>
    </source>
</reference>
<feature type="chain" id="PRO_5023907353" description="Lipoprotein" evidence="1">
    <location>
        <begin position="18"/>
        <end position="141"/>
    </location>
</feature>
<dbReference type="PROSITE" id="PS51257">
    <property type="entry name" value="PROKAR_LIPOPROTEIN"/>
    <property type="match status" value="1"/>
</dbReference>